<proteinExistence type="predicted"/>
<evidence type="ECO:0000256" key="1">
    <source>
        <dbReference type="SAM" id="MobiDB-lite"/>
    </source>
</evidence>
<comment type="caution">
    <text evidence="3">The sequence shown here is derived from an EMBL/GenBank/DDBJ whole genome shotgun (WGS) entry which is preliminary data.</text>
</comment>
<dbReference type="PATRIC" id="fig|1618549.4.peg.232"/>
<dbReference type="Proteomes" id="UP000034325">
    <property type="component" value="Unassembled WGS sequence"/>
</dbReference>
<keyword evidence="2" id="KW-1133">Transmembrane helix</keyword>
<accession>A0A0G0M609</accession>
<reference evidence="3 4" key="1">
    <citation type="journal article" date="2015" name="Nature">
        <title>rRNA introns, odd ribosomes, and small enigmatic genomes across a large radiation of phyla.</title>
        <authorList>
            <person name="Brown C.T."/>
            <person name="Hug L.A."/>
            <person name="Thomas B.C."/>
            <person name="Sharon I."/>
            <person name="Castelle C.J."/>
            <person name="Singh A."/>
            <person name="Wilkins M.J."/>
            <person name="Williams K.H."/>
            <person name="Banfield J.F."/>
        </authorList>
    </citation>
    <scope>NUCLEOTIDE SEQUENCE [LARGE SCALE GENOMIC DNA]</scope>
</reference>
<evidence type="ECO:0000313" key="4">
    <source>
        <dbReference type="Proteomes" id="UP000034325"/>
    </source>
</evidence>
<keyword evidence="2" id="KW-0812">Transmembrane</keyword>
<keyword evidence="2" id="KW-0472">Membrane</keyword>
<feature type="transmembrane region" description="Helical" evidence="2">
    <location>
        <begin position="86"/>
        <end position="112"/>
    </location>
</feature>
<gene>
    <name evidence="3" type="ORF">UT23_C0002G0142</name>
</gene>
<sequence>MDPVQNSNNNLRDSPAQTETPKPAFVTQEISSSDQVQTSTTEEPLQSSQIETTPQPGPPQTILSPAPSSQVSTESQDFPKSGKRRIIPFVAGLLLLIFFILIITGGATYAVAYEKIKLNKNPELQKKVAYFVMSLPFTPKTPKFLLAKTGMAHQDVTKESFDISLAIDSKDFVSSLGLSGLDIEAKGNVDYSDPKNVKLVLDTSITKDFNFELRKKDKFLHFKINKLPSALLALLGLKVEEFAPILDKWVSYDTTPLDTEARRSIQDEEIDPLSEEYLDETFEKYIDDEVLSKMRLVEVTEEGREMYKITLDADPALIDHLGQKLEEERKKTGGAYLDQSSESVKLSDMIKALKWEIYIDKDSYYTRKLIVTADLETDKMDYGSIFTGTSGSPSEKSQAKIAFAAKFDDFGEEVVVQEPEDAITFEEFTNIVSEILKQVYGEFFNSQYSSGLDNPDIPDAELELPDNL</sequence>
<feature type="compositionally biased region" description="Polar residues" evidence="1">
    <location>
        <begin position="61"/>
        <end position="78"/>
    </location>
</feature>
<feature type="compositionally biased region" description="Polar residues" evidence="1">
    <location>
        <begin position="28"/>
        <end position="54"/>
    </location>
</feature>
<dbReference type="EMBL" id="LBWA01000002">
    <property type="protein sequence ID" value="KKQ98642.1"/>
    <property type="molecule type" value="Genomic_DNA"/>
</dbReference>
<evidence type="ECO:0000313" key="3">
    <source>
        <dbReference type="EMBL" id="KKQ98642.1"/>
    </source>
</evidence>
<name>A0A0G0M609_9BACT</name>
<feature type="compositionally biased region" description="Polar residues" evidence="1">
    <location>
        <begin position="1"/>
        <end position="20"/>
    </location>
</feature>
<feature type="region of interest" description="Disordered" evidence="1">
    <location>
        <begin position="1"/>
        <end position="79"/>
    </location>
</feature>
<protein>
    <submittedName>
        <fullName evidence="3">Uncharacterized protein</fullName>
    </submittedName>
</protein>
<organism evidence="3 4">
    <name type="scientific">Candidatus Woesebacteria bacterium GW2011_GWA1_39_12</name>
    <dbReference type="NCBI Taxonomy" id="1618549"/>
    <lineage>
        <taxon>Bacteria</taxon>
        <taxon>Candidatus Woeseibacteriota</taxon>
    </lineage>
</organism>
<dbReference type="AlphaFoldDB" id="A0A0G0M609"/>
<evidence type="ECO:0000256" key="2">
    <source>
        <dbReference type="SAM" id="Phobius"/>
    </source>
</evidence>